<evidence type="ECO:0000256" key="1">
    <source>
        <dbReference type="SAM" id="MobiDB-lite"/>
    </source>
</evidence>
<dbReference type="PANTHER" id="PTHR47505">
    <property type="entry name" value="DNA UTILIZATION PROTEIN YHGH"/>
    <property type="match status" value="1"/>
</dbReference>
<evidence type="ECO:0000313" key="2">
    <source>
        <dbReference type="EMBL" id="EFH28674.1"/>
    </source>
</evidence>
<keyword evidence="3" id="KW-1185">Reference proteome</keyword>
<dbReference type="InterPro" id="IPR051910">
    <property type="entry name" value="ComF/GntX_DNA_util-trans"/>
</dbReference>
<dbReference type="InterPro" id="IPR029057">
    <property type="entry name" value="PRTase-like"/>
</dbReference>
<dbReference type="Gene3D" id="3.40.50.2020">
    <property type="match status" value="1"/>
</dbReference>
<evidence type="ECO:0000313" key="3">
    <source>
        <dbReference type="Proteomes" id="UP000002785"/>
    </source>
</evidence>
<dbReference type="eggNOG" id="COG1040">
    <property type="taxonomic scope" value="Bacteria"/>
</dbReference>
<organism evidence="2 3">
    <name type="scientific">Streptomyces sviceus (strain ATCC 29083 / DSM 924 / JCM 4929 / NBRC 13980 / NCIMB 11184 / NRRL 5439 / UC 5370)</name>
    <dbReference type="NCBI Taxonomy" id="463191"/>
    <lineage>
        <taxon>Bacteria</taxon>
        <taxon>Bacillati</taxon>
        <taxon>Actinomycetota</taxon>
        <taxon>Actinomycetes</taxon>
        <taxon>Kitasatosporales</taxon>
        <taxon>Streptomycetaceae</taxon>
        <taxon>Streptomyces</taxon>
    </lineage>
</organism>
<accession>D6XCT2</accession>
<dbReference type="PANTHER" id="PTHR47505:SF1">
    <property type="entry name" value="DNA UTILIZATION PROTEIN YHGH"/>
    <property type="match status" value="1"/>
</dbReference>
<name>D6XCT2_STRX2</name>
<dbReference type="EMBL" id="CM000951">
    <property type="protein sequence ID" value="EFH28674.1"/>
    <property type="molecule type" value="Genomic_DNA"/>
</dbReference>
<dbReference type="Proteomes" id="UP000002785">
    <property type="component" value="Chromosome"/>
</dbReference>
<feature type="region of interest" description="Disordered" evidence="1">
    <location>
        <begin position="75"/>
        <end position="171"/>
    </location>
</feature>
<feature type="compositionally biased region" description="Basic and acidic residues" evidence="1">
    <location>
        <begin position="145"/>
        <end position="155"/>
    </location>
</feature>
<dbReference type="HOGENOM" id="CLU_1204276_0_0_11"/>
<feature type="compositionally biased region" description="Basic and acidic residues" evidence="1">
    <location>
        <begin position="75"/>
        <end position="101"/>
    </location>
</feature>
<proteinExistence type="predicted"/>
<dbReference type="SUPFAM" id="SSF53271">
    <property type="entry name" value="PRTase-like"/>
    <property type="match status" value="1"/>
</dbReference>
<protein>
    <submittedName>
        <fullName evidence="2">Uncharacterized protein</fullName>
    </submittedName>
</protein>
<dbReference type="AlphaFoldDB" id="D6XCT2"/>
<reference evidence="2" key="1">
    <citation type="submission" date="2009-10" db="EMBL/GenBank/DDBJ databases">
        <title>The genome sequence of Streptomyces sviceus strain ATCC 29083.</title>
        <authorList>
            <consortium name="The Broad Institute Genome Sequencing Platform"/>
            <consortium name="Broad Institute Microbial Sequencing Center"/>
            <person name="Fischbach M."/>
            <person name="Godfrey P."/>
            <person name="Ward D."/>
            <person name="Young S."/>
            <person name="Zeng Q."/>
            <person name="Koehrsen M."/>
            <person name="Alvarado L."/>
            <person name="Berlin A.M."/>
            <person name="Bochicchio J."/>
            <person name="Borenstein D."/>
            <person name="Chapman S.B."/>
            <person name="Chen Z."/>
            <person name="Engels R."/>
            <person name="Freedman E."/>
            <person name="Gellesch M."/>
            <person name="Goldberg J."/>
            <person name="Griggs A."/>
            <person name="Gujja S."/>
            <person name="Heilman E.R."/>
            <person name="Heiman D.I."/>
            <person name="Hepburn T.A."/>
            <person name="Howarth C."/>
            <person name="Jen D."/>
            <person name="Larson L."/>
            <person name="Lewis B."/>
            <person name="Mehta T."/>
            <person name="Park D."/>
            <person name="Pearson M."/>
            <person name="Richards J."/>
            <person name="Roberts A."/>
            <person name="Saif S."/>
            <person name="Shea T.D."/>
            <person name="Shenoy N."/>
            <person name="Sisk P."/>
            <person name="Stolte C."/>
            <person name="Sykes S.N."/>
            <person name="Thomson T."/>
            <person name="Walk T."/>
            <person name="White J."/>
            <person name="Yandava C."/>
            <person name="Straight P."/>
            <person name="Clardy J."/>
            <person name="Hung D."/>
            <person name="Kolter R."/>
            <person name="Mekalanos J."/>
            <person name="Walker S."/>
            <person name="Walsh C.T."/>
            <person name="Wieland-Brown L.C."/>
            <person name="Haas B."/>
            <person name="Nusbaum C."/>
            <person name="Birren B."/>
        </authorList>
    </citation>
    <scope>NUCLEOTIDE SEQUENCE [LARGE SCALE GENOMIC DNA]</scope>
    <source>
        <strain evidence="2">ATCC 29083</strain>
    </source>
</reference>
<sequence length="230" mass="24614">MVAVLRQRRGVADQSGLNSRQRLDNLAGALTVVPGGGRLLAEGLVVLVDDLMTTGASLIEAARAVREARAREVQAARAREDRAVGAREDIAHRGERTTAGHRDHRQRGRGERGGPRSWGTESWPGDRPPGTAGQRVRGWPGTDGCHGERRQDGSGRRGGRVVAGYGDDPTDLVYTATTREGMGERMVAVTEEDTDRERWMATTAGAGGVRDVICAAVVAASPVSFEINRN</sequence>
<gene>
    <name evidence="2" type="ORF">SSEG_10915</name>
</gene>